<dbReference type="InterPro" id="IPR046867">
    <property type="entry name" value="AldOxase/xan_DH_MoCoBD2"/>
</dbReference>
<dbReference type="PROSITE" id="PS00197">
    <property type="entry name" value="2FE2S_FER_1"/>
    <property type="match status" value="1"/>
</dbReference>
<dbReference type="Gene3D" id="3.30.365.10">
    <property type="entry name" value="Aldehyde oxidase/xanthine dehydrogenase, molybdopterin binding domain"/>
    <property type="match status" value="4"/>
</dbReference>
<comment type="cofactor">
    <cofactor evidence="12">
        <name>[2Fe-2S] cluster</name>
        <dbReference type="ChEBI" id="CHEBI:190135"/>
    </cofactor>
</comment>
<reference evidence="15" key="1">
    <citation type="submission" date="2024-02" db="EMBL/GenBank/DDBJ databases">
        <authorList>
            <consortium name="ELIXIR-Norway"/>
            <consortium name="Elixir Norway"/>
        </authorList>
    </citation>
    <scope>NUCLEOTIDE SEQUENCE</scope>
</reference>
<keyword evidence="11" id="KW-0411">Iron-sulfur</keyword>
<dbReference type="InterPro" id="IPR036856">
    <property type="entry name" value="Ald_Oxase/Xan_DH_a/b_sf"/>
</dbReference>
<dbReference type="Pfam" id="PF00111">
    <property type="entry name" value="Fer2"/>
    <property type="match status" value="1"/>
</dbReference>
<dbReference type="InterPro" id="IPR036884">
    <property type="entry name" value="2Fe-2S-bd_dom_sf"/>
</dbReference>
<evidence type="ECO:0000256" key="4">
    <source>
        <dbReference type="ARBA" id="ARBA00022505"/>
    </source>
</evidence>
<dbReference type="InterPro" id="IPR037165">
    <property type="entry name" value="AldOxase/xan_DH_Mopterin-bd_sf"/>
</dbReference>
<keyword evidence="4" id="KW-0500">Molybdenum</keyword>
<evidence type="ECO:0000256" key="12">
    <source>
        <dbReference type="ARBA" id="ARBA00034078"/>
    </source>
</evidence>
<dbReference type="InterPro" id="IPR001041">
    <property type="entry name" value="2Fe-2S_ferredoxin-type"/>
</dbReference>
<dbReference type="PANTHER" id="PTHR11908">
    <property type="entry name" value="XANTHINE DEHYDROGENASE"/>
    <property type="match status" value="1"/>
</dbReference>
<evidence type="ECO:0000256" key="7">
    <source>
        <dbReference type="ARBA" id="ARBA00022723"/>
    </source>
</evidence>
<dbReference type="Pfam" id="PF01799">
    <property type="entry name" value="Fer2_2"/>
    <property type="match status" value="1"/>
</dbReference>
<dbReference type="Proteomes" id="UP001497444">
    <property type="component" value="Chromosome 9"/>
</dbReference>
<evidence type="ECO:0000256" key="11">
    <source>
        <dbReference type="ARBA" id="ARBA00023014"/>
    </source>
</evidence>
<keyword evidence="5" id="KW-0285">Flavoprotein</keyword>
<dbReference type="Gene3D" id="3.30.465.10">
    <property type="match status" value="1"/>
</dbReference>
<dbReference type="Gene3D" id="3.30.390.50">
    <property type="entry name" value="CO dehydrogenase flavoprotein, C-terminal domain"/>
    <property type="match status" value="1"/>
</dbReference>
<dbReference type="Gene3D" id="1.10.150.120">
    <property type="entry name" value="[2Fe-2S]-binding domain"/>
    <property type="match status" value="1"/>
</dbReference>
<evidence type="ECO:0000256" key="6">
    <source>
        <dbReference type="ARBA" id="ARBA00022714"/>
    </source>
</evidence>
<dbReference type="PROSITE" id="PS51387">
    <property type="entry name" value="FAD_PCMH"/>
    <property type="match status" value="1"/>
</dbReference>
<organism evidence="15 16">
    <name type="scientific">Sphagnum jensenii</name>
    <dbReference type="NCBI Taxonomy" id="128206"/>
    <lineage>
        <taxon>Eukaryota</taxon>
        <taxon>Viridiplantae</taxon>
        <taxon>Streptophyta</taxon>
        <taxon>Embryophyta</taxon>
        <taxon>Bryophyta</taxon>
        <taxon>Sphagnophytina</taxon>
        <taxon>Sphagnopsida</taxon>
        <taxon>Sphagnales</taxon>
        <taxon>Sphagnaceae</taxon>
        <taxon>Sphagnum</taxon>
    </lineage>
</organism>
<dbReference type="InterPro" id="IPR002888">
    <property type="entry name" value="2Fe-2S-bd"/>
</dbReference>
<dbReference type="InterPro" id="IPR016166">
    <property type="entry name" value="FAD-bd_PCMH"/>
</dbReference>
<proteinExistence type="inferred from homology"/>
<evidence type="ECO:0000259" key="14">
    <source>
        <dbReference type="PROSITE" id="PS51387"/>
    </source>
</evidence>
<dbReference type="Pfam" id="PF03450">
    <property type="entry name" value="CO_deh_flav_C"/>
    <property type="match status" value="1"/>
</dbReference>
<evidence type="ECO:0008006" key="17">
    <source>
        <dbReference type="Google" id="ProtNLM"/>
    </source>
</evidence>
<dbReference type="Pfam" id="PF00941">
    <property type="entry name" value="FAD_binding_5"/>
    <property type="match status" value="1"/>
</dbReference>
<dbReference type="SUPFAM" id="SSF54665">
    <property type="entry name" value="CO dehydrogenase molybdoprotein N-domain-like"/>
    <property type="match status" value="1"/>
</dbReference>
<dbReference type="PANTHER" id="PTHR11908:SF132">
    <property type="entry name" value="ALDEHYDE OXIDASE 1-RELATED"/>
    <property type="match status" value="1"/>
</dbReference>
<keyword evidence="10" id="KW-0408">Iron</keyword>
<dbReference type="Gene3D" id="3.30.43.10">
    <property type="entry name" value="Uridine Diphospho-n-acetylenolpyruvylglucosamine Reductase, domain 2"/>
    <property type="match status" value="1"/>
</dbReference>
<dbReference type="SMART" id="SM01008">
    <property type="entry name" value="Ald_Xan_dh_C"/>
    <property type="match status" value="1"/>
</dbReference>
<evidence type="ECO:0000256" key="1">
    <source>
        <dbReference type="ARBA" id="ARBA00001924"/>
    </source>
</evidence>
<evidence type="ECO:0000256" key="9">
    <source>
        <dbReference type="ARBA" id="ARBA00023002"/>
    </source>
</evidence>
<dbReference type="InterPro" id="IPR002346">
    <property type="entry name" value="Mopterin_DH_FAD-bd"/>
</dbReference>
<dbReference type="InterPro" id="IPR006058">
    <property type="entry name" value="2Fe2S_fd_BS"/>
</dbReference>
<dbReference type="Pfam" id="PF01315">
    <property type="entry name" value="Ald_Xan_dh_C"/>
    <property type="match status" value="1"/>
</dbReference>
<dbReference type="SUPFAM" id="SSF55447">
    <property type="entry name" value="CO dehydrogenase flavoprotein C-terminal domain-like"/>
    <property type="match status" value="1"/>
</dbReference>
<dbReference type="EMBL" id="OZ020104">
    <property type="protein sequence ID" value="CAK9278924.1"/>
    <property type="molecule type" value="Genomic_DNA"/>
</dbReference>
<evidence type="ECO:0000256" key="3">
    <source>
        <dbReference type="ARBA" id="ARBA00006849"/>
    </source>
</evidence>
<keyword evidence="7" id="KW-0479">Metal-binding</keyword>
<sequence>MAPGLELPGGAAAAAAEPLVFALNGTRVELANIDPAMTLLTYLRTQTTFRGTKCGCGEGGCGACVVFLSRYNRNSKRMEEMTINSCLTLLASIDHCAITTTEGLGNQRTGLHPIHERLSGFHASQCGYCTPGMTMAIYGCLRKCAPATTHEPCHENGHEKQRGLSGLTDVDAERAVSGNICRCTGYRPILDACKSFASNVDLEDLGINEFTRASKGVSLPPYDLSLDPVFPQFLLEEIDATERHVARYQAWVKGATGNASAMDESGQVRFIHVESGAGGADTQERLWITATKIEEVFDAMAKYEGERKVKLVVGNTSAGYYKHVNPEVFIDISQVPELLSIDQDAYAIEVGAAISLAKLIDLLENFQPIKDESHLHDCEIGFRQAEGTGVDSIALALASHLKKVATGHVRNRGTVGGNLIIAQQFQFPSDIATILLGAGASVKCLGKRGNHVLLEESSLEDFLAKGIPGNGCVLQSVRIPLTDLHKSNKGDDTLGNSSCCSRVMFKTFRASPRPLGNALAYVNAAFFARVSTPKEEEGNNPTQNVIEEGRFAFGAFGTKHAIRAHGVEKFLSHKAVTPSVVLEALQLLKIDVVPSTETSKAEYRVSVAVAFLFEFFRPFLGAAAITIPKVRSMHQNNIKQENGVKKWQHKNQLLNKGKQTFTPLDDNYPVGQPVPKMVAELQASGEATYVDDIPSPENCLHGAFVYSQEAFAKVQHIDLKAALESAGIVTYVSALDVPPGGKNVSAATIFHQEPLFATDVVEYVGHLLGVVVADTAEHARKAAAKVVVGYDTTTVGPPVLSIEDAINQNSYHQLHWLALNSMYPVGDILNGFAGADLIIEGAEVSTNSQKHFYMETQATLVIPDEDGCMLVYCSTQCPSYVQQGIATCLGLPMHNIRVITRRIGGGFGGKVTRCLPLAVSCALAAYKLKQPVRMVLDRNTDMVLTGGRCLTHTKFKVGFTKEGKILALQAQIFWEAGFEPDFSNVFPSFLMRGLRKYDWGAMDIDLRVCKTNKVPTTAFRGPGHTQGSFIADAIVERVASELGMDADEVRERNLHTSMSLGRFYGPEITNEPEFVDESGEYTLPKLWARLKESAKWEERKQQVERFNAENIWIKQGLAMVPCIYMVSSYSNVAKVSIYSDGSIVAEVGGIEIGQGLYTKVRQMIAFSLSQLWSQGRGVDMSKIRIVQADTISLANTGMTSDSTTSEGSCAAVRAASEMLVARLRPIKEKLEKEGITGELPWETLIAQAAFAADLTAYAQWTPDAGHYLLYGVAACEVEINVLTGERSILATDLIYDCGKSLNPAVDIGQVEGAFVQGIGFFMTEDVEMKNGTLVSDGTWTYKVPTVDTIPQRFHVELYNGPAHQHRVLSSKAVGEPPLLLAGSVHMAIQNAIKAARKENARWCAQPNVEEESKHNTNIFRLDTPATVDRIKLLCGLDNVESYLEALVRMEQQPNTDSSVKTIE</sequence>
<dbReference type="PIRSF" id="PIRSF000127">
    <property type="entry name" value="Xanthine_DH"/>
    <property type="match status" value="1"/>
</dbReference>
<comment type="similarity">
    <text evidence="3">Belongs to the xanthine dehydrogenase family.</text>
</comment>
<dbReference type="SUPFAM" id="SSF47741">
    <property type="entry name" value="CO dehydrogenase ISP C-domain like"/>
    <property type="match status" value="1"/>
</dbReference>
<dbReference type="InterPro" id="IPR005107">
    <property type="entry name" value="CO_DH_flav_C"/>
</dbReference>
<evidence type="ECO:0000256" key="2">
    <source>
        <dbReference type="ARBA" id="ARBA00001974"/>
    </source>
</evidence>
<dbReference type="InterPro" id="IPR036318">
    <property type="entry name" value="FAD-bd_PCMH-like_sf"/>
</dbReference>
<dbReference type="SUPFAM" id="SSF54292">
    <property type="entry name" value="2Fe-2S ferredoxin-like"/>
    <property type="match status" value="1"/>
</dbReference>
<gene>
    <name evidence="15" type="ORF">CSSPJE1EN1_LOCUS24402</name>
</gene>
<accession>A0ABP0XJN0</accession>
<dbReference type="Pfam" id="PF20256">
    <property type="entry name" value="MoCoBD_2"/>
    <property type="match status" value="1"/>
</dbReference>
<dbReference type="InterPro" id="IPR016208">
    <property type="entry name" value="Ald_Oxase/xanthine_DH-like"/>
</dbReference>
<evidence type="ECO:0000256" key="8">
    <source>
        <dbReference type="ARBA" id="ARBA00022827"/>
    </source>
</evidence>
<dbReference type="SUPFAM" id="SSF56176">
    <property type="entry name" value="FAD-binding/transporter-associated domain-like"/>
    <property type="match status" value="1"/>
</dbReference>
<dbReference type="SMART" id="SM01092">
    <property type="entry name" value="CO_deh_flav_C"/>
    <property type="match status" value="1"/>
</dbReference>
<evidence type="ECO:0000256" key="5">
    <source>
        <dbReference type="ARBA" id="ARBA00022630"/>
    </source>
</evidence>
<dbReference type="InterPro" id="IPR036010">
    <property type="entry name" value="2Fe-2S_ferredoxin-like_sf"/>
</dbReference>
<keyword evidence="9" id="KW-0560">Oxidoreductase</keyword>
<feature type="domain" description="2Fe-2S ferredoxin-type" evidence="13">
    <location>
        <begin position="17"/>
        <end position="104"/>
    </location>
</feature>
<keyword evidence="8" id="KW-0274">FAD</keyword>
<evidence type="ECO:0000256" key="10">
    <source>
        <dbReference type="ARBA" id="ARBA00023004"/>
    </source>
</evidence>
<dbReference type="InterPro" id="IPR016167">
    <property type="entry name" value="FAD-bd_PCMH_sub1"/>
</dbReference>
<comment type="cofactor">
    <cofactor evidence="2">
        <name>FAD</name>
        <dbReference type="ChEBI" id="CHEBI:57692"/>
    </cofactor>
</comment>
<dbReference type="InterPro" id="IPR000674">
    <property type="entry name" value="Ald_Oxase/Xan_DH_a/b"/>
</dbReference>
<evidence type="ECO:0000313" key="16">
    <source>
        <dbReference type="Proteomes" id="UP001497444"/>
    </source>
</evidence>
<dbReference type="Pfam" id="PF02738">
    <property type="entry name" value="MoCoBD_1"/>
    <property type="match status" value="1"/>
</dbReference>
<keyword evidence="6" id="KW-0001">2Fe-2S</keyword>
<dbReference type="PROSITE" id="PS51085">
    <property type="entry name" value="2FE2S_FER_2"/>
    <property type="match status" value="1"/>
</dbReference>
<evidence type="ECO:0000313" key="15">
    <source>
        <dbReference type="EMBL" id="CAK9278924.1"/>
    </source>
</evidence>
<dbReference type="InterPro" id="IPR008274">
    <property type="entry name" value="AldOxase/xan_DH_MoCoBD1"/>
</dbReference>
<dbReference type="InterPro" id="IPR012675">
    <property type="entry name" value="Beta-grasp_dom_sf"/>
</dbReference>
<feature type="domain" description="FAD-binding PCMH-type" evidence="14">
    <location>
        <begin position="280"/>
        <end position="484"/>
    </location>
</feature>
<dbReference type="Gene3D" id="3.10.20.30">
    <property type="match status" value="1"/>
</dbReference>
<dbReference type="SUPFAM" id="SSF56003">
    <property type="entry name" value="Molybdenum cofactor-binding domain"/>
    <property type="match status" value="1"/>
</dbReference>
<dbReference type="InterPro" id="IPR036683">
    <property type="entry name" value="CO_DH_flav_C_dom_sf"/>
</dbReference>
<keyword evidence="16" id="KW-1185">Reference proteome</keyword>
<dbReference type="Gene3D" id="3.90.1170.50">
    <property type="entry name" value="Aldehyde oxidase/xanthine dehydrogenase, a/b hammerhead"/>
    <property type="match status" value="1"/>
</dbReference>
<dbReference type="InterPro" id="IPR016169">
    <property type="entry name" value="FAD-bd_PCMH_sub2"/>
</dbReference>
<name>A0ABP0XJN0_9BRYO</name>
<comment type="cofactor">
    <cofactor evidence="1">
        <name>Mo-molybdopterin</name>
        <dbReference type="ChEBI" id="CHEBI:71302"/>
    </cofactor>
</comment>
<protein>
    <recommendedName>
        <fullName evidence="17">Aldehyde oxidase</fullName>
    </recommendedName>
</protein>
<evidence type="ECO:0000259" key="13">
    <source>
        <dbReference type="PROSITE" id="PS51085"/>
    </source>
</evidence>